<dbReference type="GO" id="GO:0009424">
    <property type="term" value="C:bacterial-type flagellum hook"/>
    <property type="evidence" value="ECO:0007669"/>
    <property type="project" value="TreeGrafter"/>
</dbReference>
<dbReference type="GO" id="GO:0009425">
    <property type="term" value="C:bacterial-type flagellum basal body"/>
    <property type="evidence" value="ECO:0007669"/>
    <property type="project" value="UniProtKB-SubCell"/>
</dbReference>
<dbReference type="Pfam" id="PF07559">
    <property type="entry name" value="FlgE_D2"/>
    <property type="match status" value="1"/>
</dbReference>
<dbReference type="InterPro" id="IPR001444">
    <property type="entry name" value="Flag_bb_rod_N"/>
</dbReference>
<evidence type="ECO:0000256" key="5">
    <source>
        <dbReference type="RuleBase" id="RU362116"/>
    </source>
</evidence>
<accession>A0A9D1SBG5</accession>
<dbReference type="NCBIfam" id="TIGR03506">
    <property type="entry name" value="FlgEFG_subfam"/>
    <property type="match status" value="1"/>
</dbReference>
<dbReference type="SUPFAM" id="SSF117143">
    <property type="entry name" value="Flagellar hook protein flgE"/>
    <property type="match status" value="1"/>
</dbReference>
<name>A0A9D1SBG5_9PROT</name>
<reference evidence="10" key="2">
    <citation type="journal article" date="2021" name="PeerJ">
        <title>Extensive microbial diversity within the chicken gut microbiome revealed by metagenomics and culture.</title>
        <authorList>
            <person name="Gilroy R."/>
            <person name="Ravi A."/>
            <person name="Getino M."/>
            <person name="Pursley I."/>
            <person name="Horton D.L."/>
            <person name="Alikhan N.F."/>
            <person name="Baker D."/>
            <person name="Gharbi K."/>
            <person name="Hall N."/>
            <person name="Watson M."/>
            <person name="Adriaenssens E.M."/>
            <person name="Foster-Nyarko E."/>
            <person name="Jarju S."/>
            <person name="Secka A."/>
            <person name="Antonio M."/>
            <person name="Oren A."/>
            <person name="Chaudhuri R.R."/>
            <person name="La Ragione R."/>
            <person name="Hildebrand F."/>
            <person name="Pallen M.J."/>
        </authorList>
    </citation>
    <scope>NUCLEOTIDE SEQUENCE</scope>
    <source>
        <strain evidence="10">ChiW3-316</strain>
    </source>
</reference>
<dbReference type="Pfam" id="PF00460">
    <property type="entry name" value="Flg_bb_rod"/>
    <property type="match status" value="1"/>
</dbReference>
<feature type="domain" description="Flagellar hook protein FlgE D2" evidence="8">
    <location>
        <begin position="184"/>
        <end position="283"/>
    </location>
</feature>
<dbReference type="PANTHER" id="PTHR30435">
    <property type="entry name" value="FLAGELLAR PROTEIN"/>
    <property type="match status" value="1"/>
</dbReference>
<dbReference type="InterPro" id="IPR011491">
    <property type="entry name" value="FlgE_D2"/>
</dbReference>
<evidence type="ECO:0000313" key="11">
    <source>
        <dbReference type="Proteomes" id="UP000824107"/>
    </source>
</evidence>
<dbReference type="InterPro" id="IPR037925">
    <property type="entry name" value="FlgE/F/G-like"/>
</dbReference>
<evidence type="ECO:0000256" key="2">
    <source>
        <dbReference type="ARBA" id="ARBA00009677"/>
    </source>
</evidence>
<dbReference type="InterPro" id="IPR020013">
    <property type="entry name" value="Flagellar_FlgE/F/G"/>
</dbReference>
<evidence type="ECO:0000259" key="8">
    <source>
        <dbReference type="Pfam" id="PF07559"/>
    </source>
</evidence>
<evidence type="ECO:0000256" key="4">
    <source>
        <dbReference type="ARBA" id="ARBA00023143"/>
    </source>
</evidence>
<comment type="subcellular location">
    <subcellularLocation>
        <location evidence="1 5">Bacterial flagellum basal body</location>
    </subcellularLocation>
</comment>
<dbReference type="Gene3D" id="2.60.98.20">
    <property type="entry name" value="Flagellar hook protein FlgE"/>
    <property type="match status" value="1"/>
</dbReference>
<reference evidence="10" key="1">
    <citation type="submission" date="2020-10" db="EMBL/GenBank/DDBJ databases">
        <authorList>
            <person name="Gilroy R."/>
        </authorList>
    </citation>
    <scope>NUCLEOTIDE SEQUENCE</scope>
    <source>
        <strain evidence="10">ChiW3-316</strain>
    </source>
</reference>
<feature type="domain" description="Flagellar hook protein FlgE/F/G-like D1" evidence="9">
    <location>
        <begin position="93"/>
        <end position="155"/>
    </location>
</feature>
<proteinExistence type="inferred from homology"/>
<dbReference type="GO" id="GO:0005829">
    <property type="term" value="C:cytosol"/>
    <property type="evidence" value="ECO:0007669"/>
    <property type="project" value="TreeGrafter"/>
</dbReference>
<dbReference type="GO" id="GO:0071978">
    <property type="term" value="P:bacterial-type flagellum-dependent swarming motility"/>
    <property type="evidence" value="ECO:0007669"/>
    <property type="project" value="TreeGrafter"/>
</dbReference>
<keyword evidence="4 5" id="KW-0975">Bacterial flagellum</keyword>
<comment type="function">
    <text evidence="5">A flexible structure which links the flagellar filament to the drive apparatus in the basal body.</text>
</comment>
<evidence type="ECO:0000259" key="6">
    <source>
        <dbReference type="Pfam" id="PF00460"/>
    </source>
</evidence>
<evidence type="ECO:0000259" key="7">
    <source>
        <dbReference type="Pfam" id="PF06429"/>
    </source>
</evidence>
<dbReference type="AlphaFoldDB" id="A0A9D1SBG5"/>
<keyword evidence="10" id="KW-0966">Cell projection</keyword>
<dbReference type="Pfam" id="PF22692">
    <property type="entry name" value="LlgE_F_G_D1"/>
    <property type="match status" value="1"/>
</dbReference>
<dbReference type="InterPro" id="IPR010930">
    <property type="entry name" value="Flg_bb/hook_C_dom"/>
</dbReference>
<protein>
    <recommendedName>
        <fullName evidence="3 5">Flagellar hook protein FlgE</fullName>
    </recommendedName>
</protein>
<gene>
    <name evidence="10" type="ORF">IAD20_05250</name>
</gene>
<dbReference type="Pfam" id="PF06429">
    <property type="entry name" value="Flg_bbr_C"/>
    <property type="match status" value="1"/>
</dbReference>
<sequence>MALSSFTPSVTGMSAQAHALETVSTNFANMRTVGYKPNETMFNTLLGSTPNFNNTVDELSSSRVNINGVSYYDRTLVNKQGTITATGNSYDVAINGENAFFEVKDSGGNIYYTRAGDFTTLTQNGRTYLVTGNGYKVQGFPASGNGFGSTPTDIEIVYQEKIPSVPTTKAEVVANVPADGVDSSAYSITVYGPNNDGRTMNMVFSKVEGKVNTWEINFNIEDGTVTGGPVEAVFNADGTLLSPKNIDVSVAWDDGSSNNVNIDIANMTQYAGGTGITKVDQDGAPSGNFVKSYIDENGVVKASYSNGNELVYGKLALVGFESADNLIPVNNTLFEASNDTGASHYVNGPDKNIANLLQPQAVEASAVNVESEFAKMIVVQRAYSLNTQSFTANNEMLQTIVNLKT</sequence>
<evidence type="ECO:0000313" key="10">
    <source>
        <dbReference type="EMBL" id="HIU53468.1"/>
    </source>
</evidence>
<dbReference type="PANTHER" id="PTHR30435:SF1">
    <property type="entry name" value="FLAGELLAR HOOK PROTEIN FLGE"/>
    <property type="match status" value="1"/>
</dbReference>
<evidence type="ECO:0000259" key="9">
    <source>
        <dbReference type="Pfam" id="PF22692"/>
    </source>
</evidence>
<evidence type="ECO:0000256" key="1">
    <source>
        <dbReference type="ARBA" id="ARBA00004117"/>
    </source>
</evidence>
<comment type="similarity">
    <text evidence="2 5">Belongs to the flagella basal body rod proteins family.</text>
</comment>
<keyword evidence="10" id="KW-0969">Cilium</keyword>
<comment type="caution">
    <text evidence="10">The sequence shown here is derived from an EMBL/GenBank/DDBJ whole genome shotgun (WGS) entry which is preliminary data.</text>
</comment>
<dbReference type="InterPro" id="IPR037058">
    <property type="entry name" value="Falgellar_hook_FlgE_sf"/>
</dbReference>
<keyword evidence="10" id="KW-0282">Flagellum</keyword>
<evidence type="ECO:0000256" key="3">
    <source>
        <dbReference type="ARBA" id="ARBA00019015"/>
    </source>
</evidence>
<dbReference type="Proteomes" id="UP000824107">
    <property type="component" value="Unassembled WGS sequence"/>
</dbReference>
<feature type="domain" description="Flagellar basal body rod protein N-terminal" evidence="6">
    <location>
        <begin position="10"/>
        <end position="36"/>
    </location>
</feature>
<dbReference type="InterPro" id="IPR053967">
    <property type="entry name" value="LlgE_F_G-like_D1"/>
</dbReference>
<feature type="domain" description="Flagellar basal-body/hook protein C-terminal" evidence="7">
    <location>
        <begin position="359"/>
        <end position="403"/>
    </location>
</feature>
<dbReference type="EMBL" id="DVNC01000033">
    <property type="protein sequence ID" value="HIU53468.1"/>
    <property type="molecule type" value="Genomic_DNA"/>
</dbReference>
<organism evidence="10 11">
    <name type="scientific">Candidatus Scatocola faecipullorum</name>
    <dbReference type="NCBI Taxonomy" id="2840917"/>
    <lineage>
        <taxon>Bacteria</taxon>
        <taxon>Pseudomonadati</taxon>
        <taxon>Pseudomonadota</taxon>
        <taxon>Alphaproteobacteria</taxon>
        <taxon>Rhodospirillales</taxon>
        <taxon>Rhodospirillaceae</taxon>
        <taxon>Rhodospirillaceae incertae sedis</taxon>
        <taxon>Candidatus Scatocola</taxon>
    </lineage>
</organism>